<dbReference type="SUPFAM" id="SSF54001">
    <property type="entry name" value="Cysteine proteinases"/>
    <property type="match status" value="1"/>
</dbReference>
<dbReference type="GO" id="GO:0004843">
    <property type="term" value="F:cysteine-type deubiquitinase activity"/>
    <property type="evidence" value="ECO:0007669"/>
    <property type="project" value="UniProtKB-EC"/>
</dbReference>
<organism evidence="3 4">
    <name type="scientific">Recurvomyces mirabilis</name>
    <dbReference type="NCBI Taxonomy" id="574656"/>
    <lineage>
        <taxon>Eukaryota</taxon>
        <taxon>Fungi</taxon>
        <taxon>Dikarya</taxon>
        <taxon>Ascomycota</taxon>
        <taxon>Pezizomycotina</taxon>
        <taxon>Dothideomycetes</taxon>
        <taxon>Dothideomycetidae</taxon>
        <taxon>Mycosphaerellales</taxon>
        <taxon>Teratosphaeriaceae</taxon>
        <taxon>Recurvomyces</taxon>
    </lineage>
</organism>
<accession>A0AAE0WW27</accession>
<dbReference type="CDD" id="cd22762">
    <property type="entry name" value="OTU_fungi_OTU2-like"/>
    <property type="match status" value="1"/>
</dbReference>
<dbReference type="PANTHER" id="PTHR12419">
    <property type="entry name" value="OTU DOMAIN CONTAINING PROTEIN"/>
    <property type="match status" value="1"/>
</dbReference>
<evidence type="ECO:0000259" key="2">
    <source>
        <dbReference type="PROSITE" id="PS50802"/>
    </source>
</evidence>
<dbReference type="InterPro" id="IPR049771">
    <property type="entry name" value="OTU2-like_OTU"/>
</dbReference>
<feature type="compositionally biased region" description="Basic and acidic residues" evidence="1">
    <location>
        <begin position="84"/>
        <end position="94"/>
    </location>
</feature>
<keyword evidence="3" id="KW-0378">Hydrolase</keyword>
<reference evidence="3" key="1">
    <citation type="submission" date="2023-07" db="EMBL/GenBank/DDBJ databases">
        <title>Black Yeasts Isolated from many extreme environments.</title>
        <authorList>
            <person name="Coleine C."/>
            <person name="Stajich J.E."/>
            <person name="Selbmann L."/>
        </authorList>
    </citation>
    <scope>NUCLEOTIDE SEQUENCE</scope>
    <source>
        <strain evidence="3">CCFEE 5485</strain>
    </source>
</reference>
<dbReference type="EC" id="3.4.19.12" evidence="3"/>
<name>A0AAE0WW27_9PEZI</name>
<evidence type="ECO:0000256" key="1">
    <source>
        <dbReference type="SAM" id="MobiDB-lite"/>
    </source>
</evidence>
<dbReference type="Pfam" id="PF02338">
    <property type="entry name" value="OTU"/>
    <property type="match status" value="1"/>
</dbReference>
<dbReference type="InterPro" id="IPR038765">
    <property type="entry name" value="Papain-like_cys_pep_sf"/>
</dbReference>
<comment type="caution">
    <text evidence="3">The sequence shown here is derived from an EMBL/GenBank/DDBJ whole genome shotgun (WGS) entry which is preliminary data.</text>
</comment>
<dbReference type="GO" id="GO:0016579">
    <property type="term" value="P:protein deubiquitination"/>
    <property type="evidence" value="ECO:0007669"/>
    <property type="project" value="TreeGrafter"/>
</dbReference>
<feature type="compositionally biased region" description="Basic residues" evidence="1">
    <location>
        <begin position="20"/>
        <end position="32"/>
    </location>
</feature>
<dbReference type="InterPro" id="IPR050704">
    <property type="entry name" value="Peptidase_C85-like"/>
</dbReference>
<dbReference type="PROSITE" id="PS50802">
    <property type="entry name" value="OTU"/>
    <property type="match status" value="1"/>
</dbReference>
<sequence>MEELQAKHRKEQKDLQSRITQKKKQASKKTRKGVNDECEKLEAELKERQAEEIAVLNGEVDEKHVEPPSEDLEALTIDEAEINGETKEQDDGEGHASGPDPVSEGTQSQQGKKPNRAKARLARRAAEQEELVCQAAAEAQNLPDLKTQERDRMLAATKEKGLKEKEVRADGHCLYSAIADQLTEADVSLSLGAVGTNDVPAYKVVRAVAANYISQHPDDFAPFLEEPLEEYVHKIRNTAEWGGQLELLALAKSYSVDIKVLQDFGRVEKIEGSDSNNDDDDEKTIWLAYYKHGFGLGEHYNSLRKAGAG</sequence>
<evidence type="ECO:0000313" key="4">
    <source>
        <dbReference type="Proteomes" id="UP001274830"/>
    </source>
</evidence>
<proteinExistence type="predicted"/>
<dbReference type="EMBL" id="JAUTXT010000003">
    <property type="protein sequence ID" value="KAK3678904.1"/>
    <property type="molecule type" value="Genomic_DNA"/>
</dbReference>
<keyword evidence="4" id="KW-1185">Reference proteome</keyword>
<protein>
    <submittedName>
        <fullName evidence="3">OTU protein</fullName>
        <ecNumber evidence="3">3.4.19.12</ecNumber>
    </submittedName>
</protein>
<dbReference type="PANTHER" id="PTHR12419:SF10">
    <property type="entry name" value="DEUBIQUITINASE OTUD6B"/>
    <property type="match status" value="1"/>
</dbReference>
<feature type="compositionally biased region" description="Acidic residues" evidence="1">
    <location>
        <begin position="68"/>
        <end position="82"/>
    </location>
</feature>
<feature type="domain" description="OTU" evidence="2">
    <location>
        <begin position="162"/>
        <end position="306"/>
    </location>
</feature>
<dbReference type="Gene3D" id="3.90.70.80">
    <property type="match status" value="1"/>
</dbReference>
<feature type="region of interest" description="Disordered" evidence="1">
    <location>
        <begin position="1"/>
        <end position="37"/>
    </location>
</feature>
<evidence type="ECO:0000313" key="3">
    <source>
        <dbReference type="EMBL" id="KAK3678904.1"/>
    </source>
</evidence>
<feature type="region of interest" description="Disordered" evidence="1">
    <location>
        <begin position="53"/>
        <end position="123"/>
    </location>
</feature>
<dbReference type="Proteomes" id="UP001274830">
    <property type="component" value="Unassembled WGS sequence"/>
</dbReference>
<dbReference type="InterPro" id="IPR003323">
    <property type="entry name" value="OTU_dom"/>
</dbReference>
<gene>
    <name evidence="3" type="primary">OTU2</name>
    <name evidence="3" type="ORF">LTR78_001357</name>
</gene>
<dbReference type="RefSeq" id="XP_064698800.1">
    <property type="nucleotide sequence ID" value="XM_064833839.1"/>
</dbReference>
<dbReference type="AlphaFoldDB" id="A0AAE0WW27"/>
<dbReference type="GeneID" id="89958368"/>
<feature type="compositionally biased region" description="Basic and acidic residues" evidence="1">
    <location>
        <begin position="1"/>
        <end position="16"/>
    </location>
</feature>
<feature type="compositionally biased region" description="Basic residues" evidence="1">
    <location>
        <begin position="113"/>
        <end position="123"/>
    </location>
</feature>